<keyword evidence="3" id="KW-1185">Reference proteome</keyword>
<evidence type="ECO:0000313" key="2">
    <source>
        <dbReference type="EMBL" id="MBT0726547.1"/>
    </source>
</evidence>
<dbReference type="RefSeq" id="WP_214212361.1">
    <property type="nucleotide sequence ID" value="NZ_JABBFO010000002.1"/>
</dbReference>
<sequence>MKRQHALCSGNALMAIGLVMSLFSLLIALLSHAGTIPFTTNWATVAVLGIFCGAFIWLLGAQISGRETVYEKYYLLRFYQRFPRRRRH</sequence>
<keyword evidence="1" id="KW-0472">Membrane</keyword>
<dbReference type="EMBL" id="JABBFO010000002">
    <property type="protein sequence ID" value="MBT0726547.1"/>
    <property type="molecule type" value="Genomic_DNA"/>
</dbReference>
<accession>A0ABS5T2H0</accession>
<name>A0ABS5T2H0_9GAMM</name>
<keyword evidence="1" id="KW-1133">Transmembrane helix</keyword>
<keyword evidence="1" id="KW-0812">Transmembrane</keyword>
<evidence type="ECO:0000256" key="1">
    <source>
        <dbReference type="SAM" id="Phobius"/>
    </source>
</evidence>
<organism evidence="2 3">
    <name type="scientific">Rosenbergiella australiborealis</name>
    <dbReference type="NCBI Taxonomy" id="1544696"/>
    <lineage>
        <taxon>Bacteria</taxon>
        <taxon>Pseudomonadati</taxon>
        <taxon>Pseudomonadota</taxon>
        <taxon>Gammaproteobacteria</taxon>
        <taxon>Enterobacterales</taxon>
        <taxon>Erwiniaceae</taxon>
        <taxon>Rosenbergiella</taxon>
    </lineage>
</organism>
<gene>
    <name evidence="2" type="ORF">HGT73_03980</name>
</gene>
<dbReference type="Proteomes" id="UP000786875">
    <property type="component" value="Unassembled WGS sequence"/>
</dbReference>
<proteinExistence type="predicted"/>
<reference evidence="2 3" key="1">
    <citation type="submission" date="2020-04" db="EMBL/GenBank/DDBJ databases">
        <title>Genome sequencing of Rosenbergiella species.</title>
        <authorList>
            <person name="Alvarez-Perez S."/>
            <person name="Lievens B."/>
        </authorList>
    </citation>
    <scope>NUCLEOTIDE SEQUENCE [LARGE SCALE GENOMIC DNA]</scope>
    <source>
        <strain evidence="2 3">CdVSA20.1</strain>
    </source>
</reference>
<dbReference type="InterPro" id="IPR019698">
    <property type="entry name" value="DUF2583"/>
</dbReference>
<evidence type="ECO:0000313" key="3">
    <source>
        <dbReference type="Proteomes" id="UP000786875"/>
    </source>
</evidence>
<protein>
    <submittedName>
        <fullName evidence="2">Stress-induced protein YchH</fullName>
    </submittedName>
</protein>
<dbReference type="Pfam" id="PF10762">
    <property type="entry name" value="DUF2583"/>
    <property type="match status" value="1"/>
</dbReference>
<comment type="caution">
    <text evidence="2">The sequence shown here is derived from an EMBL/GenBank/DDBJ whole genome shotgun (WGS) entry which is preliminary data.</text>
</comment>
<feature type="transmembrane region" description="Helical" evidence="1">
    <location>
        <begin position="42"/>
        <end position="60"/>
    </location>
</feature>
<feature type="transmembrane region" description="Helical" evidence="1">
    <location>
        <begin position="12"/>
        <end position="30"/>
    </location>
</feature>